<accession>A0A6J4LFS3</accession>
<feature type="compositionally biased region" description="Basic residues" evidence="1">
    <location>
        <begin position="65"/>
        <end position="82"/>
    </location>
</feature>
<dbReference type="AlphaFoldDB" id="A0A6J4LFS3"/>
<proteinExistence type="predicted"/>
<organism evidence="2">
    <name type="scientific">uncultured Lysobacter sp</name>
    <dbReference type="NCBI Taxonomy" id="271060"/>
    <lineage>
        <taxon>Bacteria</taxon>
        <taxon>Pseudomonadati</taxon>
        <taxon>Pseudomonadota</taxon>
        <taxon>Gammaproteobacteria</taxon>
        <taxon>Lysobacterales</taxon>
        <taxon>Lysobacteraceae</taxon>
        <taxon>Lysobacter</taxon>
        <taxon>environmental samples</taxon>
    </lineage>
</organism>
<protein>
    <submittedName>
        <fullName evidence="2">Biotin carboxyl carrier protein of acetyl-CoA carboxylase</fullName>
    </submittedName>
</protein>
<feature type="compositionally biased region" description="Basic and acidic residues" evidence="1">
    <location>
        <begin position="117"/>
        <end position="129"/>
    </location>
</feature>
<gene>
    <name evidence="2" type="ORF">AVDCRST_MAG71-1779</name>
</gene>
<evidence type="ECO:0000313" key="2">
    <source>
        <dbReference type="EMBL" id="CAA9331250.1"/>
    </source>
</evidence>
<feature type="non-terminal residue" evidence="2">
    <location>
        <position position="1"/>
    </location>
</feature>
<evidence type="ECO:0000256" key="1">
    <source>
        <dbReference type="SAM" id="MobiDB-lite"/>
    </source>
</evidence>
<name>A0A6J4LFS3_9GAMM</name>
<feature type="compositionally biased region" description="Basic residues" evidence="1">
    <location>
        <begin position="101"/>
        <end position="116"/>
    </location>
</feature>
<feature type="region of interest" description="Disordered" evidence="1">
    <location>
        <begin position="1"/>
        <end position="151"/>
    </location>
</feature>
<reference evidence="2" key="1">
    <citation type="submission" date="2020-02" db="EMBL/GenBank/DDBJ databases">
        <authorList>
            <person name="Meier V. D."/>
        </authorList>
    </citation>
    <scope>NUCLEOTIDE SEQUENCE</scope>
    <source>
        <strain evidence="2">AVDCRST_MAG71</strain>
    </source>
</reference>
<dbReference type="EMBL" id="CADCUA010000428">
    <property type="protein sequence ID" value="CAA9331250.1"/>
    <property type="molecule type" value="Genomic_DNA"/>
</dbReference>
<sequence>GPAQDQKAHRPARGIQPRRDRNQGRRGIRAPGARAEERRFRRGAAGHVCRAGSGAGHADEFAHRVRDRRRQGPVRPARRPHRARPDGRHVLPGPGAGQACVRHRRPGGQGRRHARDHRSDEDVQPDRSRRVGHRAQGAGRKRPADRVRPAAVCYWV</sequence>
<feature type="non-terminal residue" evidence="2">
    <location>
        <position position="156"/>
    </location>
</feature>